<sequence length="51" mass="6345">MDKSLGAELKRKRLDLEWSQYDIAKYFGVLKDSYQNWEWNHYLTHIKNRKK</sequence>
<dbReference type="RefSeq" id="WP_303278579.1">
    <property type="nucleotide sequence ID" value="NZ_JAUOEK010000138.1"/>
</dbReference>
<keyword evidence="2" id="KW-1185">Reference proteome</keyword>
<protein>
    <recommendedName>
        <fullName evidence="3">HTH cro/C1-type domain-containing protein</fullName>
    </recommendedName>
</protein>
<dbReference type="Proteomes" id="UP001176883">
    <property type="component" value="Unassembled WGS sequence"/>
</dbReference>
<dbReference type="EMBL" id="JAUOEK010000138">
    <property type="protein sequence ID" value="MDO5970882.1"/>
    <property type="molecule type" value="Genomic_DNA"/>
</dbReference>
<comment type="caution">
    <text evidence="1">The sequence shown here is derived from an EMBL/GenBank/DDBJ whole genome shotgun (WGS) entry which is preliminary data.</text>
</comment>
<reference evidence="1" key="1">
    <citation type="submission" date="2023-07" db="EMBL/GenBank/DDBJ databases">
        <title>Two novel species in the genus Flavivirga.</title>
        <authorList>
            <person name="Kwon K."/>
        </authorList>
    </citation>
    <scope>NUCLEOTIDE SEQUENCE</scope>
    <source>
        <strain evidence="1">KCTC 52353</strain>
    </source>
</reference>
<evidence type="ECO:0000313" key="2">
    <source>
        <dbReference type="Proteomes" id="UP001176883"/>
    </source>
</evidence>
<name>A0ABT8WCU1_9FLAO</name>
<evidence type="ECO:0008006" key="3">
    <source>
        <dbReference type="Google" id="ProtNLM"/>
    </source>
</evidence>
<evidence type="ECO:0000313" key="1">
    <source>
        <dbReference type="EMBL" id="MDO5970882.1"/>
    </source>
</evidence>
<dbReference type="InterPro" id="IPR010982">
    <property type="entry name" value="Lambda_DNA-bd_dom_sf"/>
</dbReference>
<dbReference type="SUPFAM" id="SSF47413">
    <property type="entry name" value="lambda repressor-like DNA-binding domains"/>
    <property type="match status" value="1"/>
</dbReference>
<gene>
    <name evidence="1" type="ORF">Q4Q35_13800</name>
</gene>
<proteinExistence type="predicted"/>
<dbReference type="Gene3D" id="1.10.260.40">
    <property type="entry name" value="lambda repressor-like DNA-binding domains"/>
    <property type="match status" value="1"/>
</dbReference>
<organism evidence="1 2">
    <name type="scientific">Flavivirga aquimarina</name>
    <dbReference type="NCBI Taxonomy" id="2027862"/>
    <lineage>
        <taxon>Bacteria</taxon>
        <taxon>Pseudomonadati</taxon>
        <taxon>Bacteroidota</taxon>
        <taxon>Flavobacteriia</taxon>
        <taxon>Flavobacteriales</taxon>
        <taxon>Flavobacteriaceae</taxon>
        <taxon>Flavivirga</taxon>
    </lineage>
</organism>
<accession>A0ABT8WCU1</accession>